<dbReference type="AlphaFoldDB" id="A0A0D0JQU0"/>
<dbReference type="NCBIfam" id="TIGR03950">
    <property type="entry name" value="sidero_Fe_reduc"/>
    <property type="match status" value="1"/>
</dbReference>
<dbReference type="InterPro" id="IPR024726">
    <property type="entry name" value="FhuF_C"/>
</dbReference>
<reference evidence="2 3" key="1">
    <citation type="submission" date="2014-12" db="EMBL/GenBank/DDBJ databases">
        <title>16Stimator: statistical estimation of ribosomal gene copy numbers from draft genome assemblies.</title>
        <authorList>
            <person name="Perisin M.A."/>
            <person name="Vetter M."/>
            <person name="Gilbert J.A."/>
            <person name="Bergelson J."/>
        </authorList>
    </citation>
    <scope>NUCLEOTIDE SEQUENCE [LARGE SCALE GENOMIC DNA]</scope>
    <source>
        <strain evidence="2 3">MEJ086</strain>
    </source>
</reference>
<protein>
    <recommendedName>
        <fullName evidence="1">Ferric siderophore reductase C-terminal domain-containing protein</fullName>
    </recommendedName>
</protein>
<gene>
    <name evidence="2" type="ORF">RU08_17715</name>
</gene>
<organism evidence="2 3">
    <name type="scientific">Pseudomonas fulva</name>
    <dbReference type="NCBI Taxonomy" id="47880"/>
    <lineage>
        <taxon>Bacteria</taxon>
        <taxon>Pseudomonadati</taxon>
        <taxon>Pseudomonadota</taxon>
        <taxon>Gammaproteobacteria</taxon>
        <taxon>Pseudomonadales</taxon>
        <taxon>Pseudomonadaceae</taxon>
        <taxon>Pseudomonas</taxon>
    </lineage>
</organism>
<sequence length="254" mass="28451">MYQANADLLHLIEVTARTLPGLSGRVGSSGRDELACGASDNPARIAALYQHWQLACPEAGPHYWNTRTWTLLIWQPIYLSLLGVHLAGRVPCLNDMGQSVCDGVVSGFCLPEHCPRQASQDALIDFAAGQLQQLVARQLQEYNAVAAMHQKMARRLEADYVLAALLLIQRQQALSNAQLHQLERRWLEALDLQGDSTLIDVRLDDGRERLALGRKVCCQHFRRADGQLCSTCPKLKQEERLARLRQELSLECCE</sequence>
<name>A0A0D0JQU0_9PSED</name>
<dbReference type="Proteomes" id="UP000032068">
    <property type="component" value="Unassembled WGS sequence"/>
</dbReference>
<evidence type="ECO:0000313" key="2">
    <source>
        <dbReference type="EMBL" id="KIP97728.1"/>
    </source>
</evidence>
<dbReference type="InterPro" id="IPR023998">
    <property type="entry name" value="FCR-like"/>
</dbReference>
<feature type="domain" description="Ferric siderophore reductase C-terminal" evidence="1">
    <location>
        <begin position="214"/>
        <end position="234"/>
    </location>
</feature>
<comment type="caution">
    <text evidence="2">The sequence shown here is derived from an EMBL/GenBank/DDBJ whole genome shotgun (WGS) entry which is preliminary data.</text>
</comment>
<proteinExistence type="predicted"/>
<evidence type="ECO:0000313" key="3">
    <source>
        <dbReference type="Proteomes" id="UP000032068"/>
    </source>
</evidence>
<dbReference type="Pfam" id="PF11575">
    <property type="entry name" value="FhuF_C"/>
    <property type="match status" value="1"/>
</dbReference>
<evidence type="ECO:0000259" key="1">
    <source>
        <dbReference type="Pfam" id="PF11575"/>
    </source>
</evidence>
<dbReference type="OrthoDB" id="7942745at2"/>
<dbReference type="RefSeq" id="WP_042555159.1">
    <property type="nucleotide sequence ID" value="NZ_JXQW01000057.1"/>
</dbReference>
<dbReference type="EMBL" id="JXQW01000057">
    <property type="protein sequence ID" value="KIP97728.1"/>
    <property type="molecule type" value="Genomic_DNA"/>
</dbReference>
<dbReference type="GO" id="GO:0051537">
    <property type="term" value="F:2 iron, 2 sulfur cluster binding"/>
    <property type="evidence" value="ECO:0007669"/>
    <property type="project" value="InterPro"/>
</dbReference>
<accession>A0A0D0JQU0</accession>